<dbReference type="InterPro" id="IPR010061">
    <property type="entry name" value="MeMal-semiAld_DH"/>
</dbReference>
<sequence length="498" mass="52896">MSRIEHIISGKATSGASIQTTPVYNPATGEQQSEVVVGTPADVDSAVASAKAAFQSWSKTPANKRAAVMFRLRELLDQRRDEVAMTISKEHGKTHDDALGEVTRALDVVEYACGISEKLKGDFNRDAAQGIDVCGERQALGVVAGITPFNFPAMVPLWMIPMAIACGNAFILKPSERDPSSANLIHELFQQAGLPDGVLNVVHGGKVAVDALLDHKDIAAISFVGSTPIAEYIYARGCAAGKRVQALGGAKNHMVIMPDADLDQAADALMGAGFGSAGERCMAISVAVPIGEKTADLLVEKLIPRIQAMKVGPYTQAGADMGPVITAEAQNRIVGLINQGESEGAVVKVDGRGIKVDGHENGFWVGGTLLDHVTADMSVYKQEIFGPVLSVLRAKSYQQATDLINAHEYGNGTAIFTRDGDAARDFAATIEVGMVGINVPIPVPVAYHSFGGWKRSIFGAHGIYGPEAIHFYTRLKTVTTRWPTGIRAGAEFNFPSMQ</sequence>
<keyword evidence="2" id="KW-0560">Oxidoreductase</keyword>
<evidence type="ECO:0000313" key="5">
    <source>
        <dbReference type="EMBL" id="GAA0858988.1"/>
    </source>
</evidence>
<dbReference type="PANTHER" id="PTHR43866">
    <property type="entry name" value="MALONATE-SEMIALDEHYDE DEHYDROGENASE"/>
    <property type="match status" value="1"/>
</dbReference>
<evidence type="ECO:0000256" key="2">
    <source>
        <dbReference type="ARBA" id="ARBA00023002"/>
    </source>
</evidence>
<evidence type="ECO:0000256" key="3">
    <source>
        <dbReference type="ARBA" id="ARBA00023027"/>
    </source>
</evidence>
<dbReference type="PROSITE" id="PS00070">
    <property type="entry name" value="ALDEHYDE_DEHYDR_CYS"/>
    <property type="match status" value="1"/>
</dbReference>
<dbReference type="InterPro" id="IPR016163">
    <property type="entry name" value="Ald_DH_C"/>
</dbReference>
<evidence type="ECO:0000259" key="4">
    <source>
        <dbReference type="Pfam" id="PF00171"/>
    </source>
</evidence>
<dbReference type="Gene3D" id="3.40.309.10">
    <property type="entry name" value="Aldehyde Dehydrogenase, Chain A, domain 2"/>
    <property type="match status" value="1"/>
</dbReference>
<dbReference type="Proteomes" id="UP001500359">
    <property type="component" value="Unassembled WGS sequence"/>
</dbReference>
<keyword evidence="6" id="KW-1185">Reference proteome</keyword>
<dbReference type="EC" id="1.2.1.27" evidence="1"/>
<dbReference type="RefSeq" id="WP_343861540.1">
    <property type="nucleotide sequence ID" value="NZ_BAAAFD010000010.1"/>
</dbReference>
<proteinExistence type="predicted"/>
<dbReference type="InterPro" id="IPR015590">
    <property type="entry name" value="Aldehyde_DH_dom"/>
</dbReference>
<accession>A0ABP3WZS2</accession>
<organism evidence="5 6">
    <name type="scientific">Aliiglaciecola litoralis</name>
    <dbReference type="NCBI Taxonomy" id="582857"/>
    <lineage>
        <taxon>Bacteria</taxon>
        <taxon>Pseudomonadati</taxon>
        <taxon>Pseudomonadota</taxon>
        <taxon>Gammaproteobacteria</taxon>
        <taxon>Alteromonadales</taxon>
        <taxon>Alteromonadaceae</taxon>
        <taxon>Aliiglaciecola</taxon>
    </lineage>
</organism>
<reference evidence="6" key="1">
    <citation type="journal article" date="2019" name="Int. J. Syst. Evol. Microbiol.">
        <title>The Global Catalogue of Microorganisms (GCM) 10K type strain sequencing project: providing services to taxonomists for standard genome sequencing and annotation.</title>
        <authorList>
            <consortium name="The Broad Institute Genomics Platform"/>
            <consortium name="The Broad Institute Genome Sequencing Center for Infectious Disease"/>
            <person name="Wu L."/>
            <person name="Ma J."/>
        </authorList>
    </citation>
    <scope>NUCLEOTIDE SEQUENCE [LARGE SCALE GENOMIC DNA]</scope>
    <source>
        <strain evidence="6">JCM 15896</strain>
    </source>
</reference>
<feature type="domain" description="Aldehyde dehydrogenase" evidence="4">
    <location>
        <begin position="16"/>
        <end position="478"/>
    </location>
</feature>
<protein>
    <recommendedName>
        <fullName evidence="1">methylmalonate-semialdehyde dehydrogenase (CoA acylating)</fullName>
        <ecNumber evidence="1">1.2.1.27</ecNumber>
    </recommendedName>
</protein>
<dbReference type="NCBIfam" id="TIGR01722">
    <property type="entry name" value="MMSDH"/>
    <property type="match status" value="1"/>
</dbReference>
<dbReference type="Gene3D" id="3.40.605.10">
    <property type="entry name" value="Aldehyde Dehydrogenase, Chain A, domain 1"/>
    <property type="match status" value="1"/>
</dbReference>
<dbReference type="EMBL" id="BAAAFD010000010">
    <property type="protein sequence ID" value="GAA0858988.1"/>
    <property type="molecule type" value="Genomic_DNA"/>
</dbReference>
<dbReference type="Pfam" id="PF00171">
    <property type="entry name" value="Aldedh"/>
    <property type="match status" value="1"/>
</dbReference>
<evidence type="ECO:0000313" key="6">
    <source>
        <dbReference type="Proteomes" id="UP001500359"/>
    </source>
</evidence>
<keyword evidence="3" id="KW-0520">NAD</keyword>
<evidence type="ECO:0000256" key="1">
    <source>
        <dbReference type="ARBA" id="ARBA00013048"/>
    </source>
</evidence>
<name>A0ABP3WZS2_9ALTE</name>
<dbReference type="InterPro" id="IPR016162">
    <property type="entry name" value="Ald_DH_N"/>
</dbReference>
<dbReference type="PANTHER" id="PTHR43866:SF4">
    <property type="entry name" value="MALONATE-SEMIALDEHYDE DEHYDROGENASE"/>
    <property type="match status" value="1"/>
</dbReference>
<dbReference type="CDD" id="cd07085">
    <property type="entry name" value="ALDH_F6_MMSDH"/>
    <property type="match status" value="1"/>
</dbReference>
<dbReference type="InterPro" id="IPR016161">
    <property type="entry name" value="Ald_DH/histidinol_DH"/>
</dbReference>
<dbReference type="InterPro" id="IPR016160">
    <property type="entry name" value="Ald_DH_CS_CYS"/>
</dbReference>
<gene>
    <name evidence="5" type="ORF">GCM10009114_30700</name>
</gene>
<dbReference type="SUPFAM" id="SSF53720">
    <property type="entry name" value="ALDH-like"/>
    <property type="match status" value="1"/>
</dbReference>
<comment type="caution">
    <text evidence="5">The sequence shown here is derived from an EMBL/GenBank/DDBJ whole genome shotgun (WGS) entry which is preliminary data.</text>
</comment>